<dbReference type="CDD" id="cd02440">
    <property type="entry name" value="AdoMet_MTases"/>
    <property type="match status" value="1"/>
</dbReference>
<sequence>MQAFLYNRKGIPFFHQKTALEFQQDIYERYHEMVVRQSALHTADQLWGGYPFQPIFDFAEKHYSEAREINILEIGCGVGRWIATLAKHYPKSTCWGIDYSYQMLKRANEFWVKGQNISIDWTAKGLGQQFSTGEKLNNLKFGLAKAEQLPFEDNSQKIVVTSFLLDRLENPIKGLKEMYRVLKPTGKLIVISPLNFKKAEHWKLYYPPSQLSTVLKEIGFKVLDWNEDLIVNEPLDGRGNLLRWKCLGFVVEK</sequence>
<dbReference type="Pfam" id="PF08241">
    <property type="entry name" value="Methyltransf_11"/>
    <property type="match status" value="1"/>
</dbReference>
<evidence type="ECO:0000313" key="2">
    <source>
        <dbReference type="EMBL" id="CAA6822610.1"/>
    </source>
</evidence>
<protein>
    <submittedName>
        <fullName evidence="2">Methyltransferase family protein</fullName>
    </submittedName>
</protein>
<feature type="domain" description="Methyltransferase type 11" evidence="1">
    <location>
        <begin position="72"/>
        <end position="190"/>
    </location>
</feature>
<dbReference type="PANTHER" id="PTHR43591">
    <property type="entry name" value="METHYLTRANSFERASE"/>
    <property type="match status" value="1"/>
</dbReference>
<keyword evidence="2" id="KW-0808">Transferase</keyword>
<accession>A0A6S6U0C9</accession>
<dbReference type="InterPro" id="IPR013216">
    <property type="entry name" value="Methyltransf_11"/>
</dbReference>
<dbReference type="InterPro" id="IPR029063">
    <property type="entry name" value="SAM-dependent_MTases_sf"/>
</dbReference>
<proteinExistence type="predicted"/>
<dbReference type="AlphaFoldDB" id="A0A6S6U0C9"/>
<reference evidence="2" key="1">
    <citation type="submission" date="2020-01" db="EMBL/GenBank/DDBJ databases">
        <authorList>
            <person name="Meier V. D."/>
            <person name="Meier V D."/>
        </authorList>
    </citation>
    <scope>NUCLEOTIDE SEQUENCE</scope>
    <source>
        <strain evidence="2">HLG_WM_MAG_10</strain>
    </source>
</reference>
<name>A0A6S6U0C9_9BACT</name>
<keyword evidence="2" id="KW-0489">Methyltransferase</keyword>
<organism evidence="2">
    <name type="scientific">uncultured Aureispira sp</name>
    <dbReference type="NCBI Taxonomy" id="1331704"/>
    <lineage>
        <taxon>Bacteria</taxon>
        <taxon>Pseudomonadati</taxon>
        <taxon>Bacteroidota</taxon>
        <taxon>Saprospiria</taxon>
        <taxon>Saprospirales</taxon>
        <taxon>Saprospiraceae</taxon>
        <taxon>Aureispira</taxon>
        <taxon>environmental samples</taxon>
    </lineage>
</organism>
<dbReference type="Gene3D" id="3.40.50.150">
    <property type="entry name" value="Vaccinia Virus protein VP39"/>
    <property type="match status" value="1"/>
</dbReference>
<dbReference type="GO" id="GO:0032259">
    <property type="term" value="P:methylation"/>
    <property type="evidence" value="ECO:0007669"/>
    <property type="project" value="UniProtKB-KW"/>
</dbReference>
<gene>
    <name evidence="2" type="ORF">HELGO_WM18779</name>
</gene>
<evidence type="ECO:0000259" key="1">
    <source>
        <dbReference type="Pfam" id="PF08241"/>
    </source>
</evidence>
<dbReference type="SUPFAM" id="SSF53335">
    <property type="entry name" value="S-adenosyl-L-methionine-dependent methyltransferases"/>
    <property type="match status" value="1"/>
</dbReference>
<dbReference type="PANTHER" id="PTHR43591:SF24">
    <property type="entry name" value="2-METHOXY-6-POLYPRENYL-1,4-BENZOQUINOL METHYLASE, MITOCHONDRIAL"/>
    <property type="match status" value="1"/>
</dbReference>
<dbReference type="EMBL" id="CACVAQ010000316">
    <property type="protein sequence ID" value="CAA6822610.1"/>
    <property type="molecule type" value="Genomic_DNA"/>
</dbReference>
<dbReference type="GO" id="GO:0008757">
    <property type="term" value="F:S-adenosylmethionine-dependent methyltransferase activity"/>
    <property type="evidence" value="ECO:0007669"/>
    <property type="project" value="InterPro"/>
</dbReference>